<evidence type="ECO:0000313" key="3">
    <source>
        <dbReference type="Proteomes" id="UP001165121"/>
    </source>
</evidence>
<feature type="compositionally biased region" description="Basic and acidic residues" evidence="1">
    <location>
        <begin position="7"/>
        <end position="19"/>
    </location>
</feature>
<dbReference type="EMBL" id="BSXT01000445">
    <property type="protein sequence ID" value="GMF27723.1"/>
    <property type="molecule type" value="Genomic_DNA"/>
</dbReference>
<protein>
    <submittedName>
        <fullName evidence="2">Unnamed protein product</fullName>
    </submittedName>
</protein>
<dbReference type="Proteomes" id="UP001165121">
    <property type="component" value="Unassembled WGS sequence"/>
</dbReference>
<evidence type="ECO:0000313" key="2">
    <source>
        <dbReference type="EMBL" id="GMF27723.1"/>
    </source>
</evidence>
<feature type="region of interest" description="Disordered" evidence="1">
    <location>
        <begin position="1"/>
        <end position="48"/>
    </location>
</feature>
<reference evidence="2" key="1">
    <citation type="submission" date="2023-04" db="EMBL/GenBank/DDBJ databases">
        <title>Phytophthora fragariaefolia NBRC 109709.</title>
        <authorList>
            <person name="Ichikawa N."/>
            <person name="Sato H."/>
            <person name="Tonouchi N."/>
        </authorList>
    </citation>
    <scope>NUCLEOTIDE SEQUENCE</scope>
    <source>
        <strain evidence="2">NBRC 109709</strain>
    </source>
</reference>
<gene>
    <name evidence="2" type="ORF">Pfra01_000557100</name>
</gene>
<sequence>MGRKDKKQQQAKEEEKPAAEKNAGNAKGGKKEQPAKEGACSHSFRSSRCGCHPPGPGPGWIDAKLTWACCVVVYARNREAERRQEGQEVIPCQGFYARFHARDLCLINFQN</sequence>
<accession>A0A9W6U8Z3</accession>
<proteinExistence type="predicted"/>
<comment type="caution">
    <text evidence="2">The sequence shown here is derived from an EMBL/GenBank/DDBJ whole genome shotgun (WGS) entry which is preliminary data.</text>
</comment>
<organism evidence="2 3">
    <name type="scientific">Phytophthora fragariaefolia</name>
    <dbReference type="NCBI Taxonomy" id="1490495"/>
    <lineage>
        <taxon>Eukaryota</taxon>
        <taxon>Sar</taxon>
        <taxon>Stramenopiles</taxon>
        <taxon>Oomycota</taxon>
        <taxon>Peronosporomycetes</taxon>
        <taxon>Peronosporales</taxon>
        <taxon>Peronosporaceae</taxon>
        <taxon>Phytophthora</taxon>
    </lineage>
</organism>
<evidence type="ECO:0000256" key="1">
    <source>
        <dbReference type="SAM" id="MobiDB-lite"/>
    </source>
</evidence>
<dbReference type="AlphaFoldDB" id="A0A9W6U8Z3"/>
<name>A0A9W6U8Z3_9STRA</name>
<keyword evidence="3" id="KW-1185">Reference proteome</keyword>